<dbReference type="EMBL" id="JAESWB010000168">
    <property type="protein sequence ID" value="MBL4953016.1"/>
    <property type="molecule type" value="Genomic_DNA"/>
</dbReference>
<evidence type="ECO:0000313" key="4">
    <source>
        <dbReference type="Proteomes" id="UP000623967"/>
    </source>
</evidence>
<keyword evidence="2" id="KW-0456">Lyase</keyword>
<sequence length="253" mass="27797">MKAILYIGHGTRSKTGVQEITAFLERVIKRLDAPIQEISFLELTEPSIEEGFRRCVEKGASEITVVPLFLLAAGHIKQDIPFALASLCERYPFVHVAVMNPFGIQGRIMDAVAELVRTSAGNVRPTDRLLLVGRGSSDPGIQADFSKIREGLRERLGMKAVSVCYLAAAQPCLQEGLDTILEKAAGTVMVVPYLLFPGLLSAEVNLEVQKRVKQGRQILVTEPLCHHRVIEDVVVERAAGFRVSQAVLREGKN</sequence>
<dbReference type="Gene3D" id="3.40.50.1400">
    <property type="match status" value="2"/>
</dbReference>
<name>A0ABS1TNW7_9BACI</name>
<dbReference type="PANTHER" id="PTHR33542">
    <property type="entry name" value="SIROHYDROCHLORIN FERROCHELATASE, CHLOROPLASTIC"/>
    <property type="match status" value="1"/>
</dbReference>
<comment type="caution">
    <text evidence="3">The sequence shown here is derived from an EMBL/GenBank/DDBJ whole genome shotgun (WGS) entry which is preliminary data.</text>
</comment>
<dbReference type="CDD" id="cd03414">
    <property type="entry name" value="CbiX_SirB_C"/>
    <property type="match status" value="1"/>
</dbReference>
<organism evidence="3 4">
    <name type="scientific">Neobacillus paridis</name>
    <dbReference type="NCBI Taxonomy" id="2803862"/>
    <lineage>
        <taxon>Bacteria</taxon>
        <taxon>Bacillati</taxon>
        <taxon>Bacillota</taxon>
        <taxon>Bacilli</taxon>
        <taxon>Bacillales</taxon>
        <taxon>Bacillaceae</taxon>
        <taxon>Neobacillus</taxon>
    </lineage>
</organism>
<evidence type="ECO:0000256" key="1">
    <source>
        <dbReference type="ARBA" id="ARBA00022723"/>
    </source>
</evidence>
<accession>A0ABS1TNW7</accession>
<reference evidence="3 4" key="1">
    <citation type="submission" date="2021-01" db="EMBL/GenBank/DDBJ databases">
        <title>Genome public.</title>
        <authorList>
            <person name="Liu C."/>
            <person name="Sun Q."/>
        </authorList>
    </citation>
    <scope>NUCLEOTIDE SEQUENCE [LARGE SCALE GENOMIC DNA]</scope>
    <source>
        <strain evidence="3 4">YIM B02564</strain>
    </source>
</reference>
<dbReference type="PANTHER" id="PTHR33542:SF3">
    <property type="entry name" value="SIROHYDROCHLORIN FERROCHELATASE, CHLOROPLASTIC"/>
    <property type="match status" value="1"/>
</dbReference>
<dbReference type="SUPFAM" id="SSF53800">
    <property type="entry name" value="Chelatase"/>
    <property type="match status" value="1"/>
</dbReference>
<dbReference type="Pfam" id="PF01903">
    <property type="entry name" value="CbiX"/>
    <property type="match status" value="2"/>
</dbReference>
<dbReference type="RefSeq" id="WP_202654233.1">
    <property type="nucleotide sequence ID" value="NZ_JAESWB010000168.1"/>
</dbReference>
<evidence type="ECO:0000256" key="2">
    <source>
        <dbReference type="ARBA" id="ARBA00023239"/>
    </source>
</evidence>
<dbReference type="CDD" id="cd03416">
    <property type="entry name" value="CbiX_SirB_N"/>
    <property type="match status" value="1"/>
</dbReference>
<dbReference type="Proteomes" id="UP000623967">
    <property type="component" value="Unassembled WGS sequence"/>
</dbReference>
<proteinExistence type="predicted"/>
<gene>
    <name evidence="3" type="ORF">JK635_12410</name>
</gene>
<keyword evidence="1" id="KW-0479">Metal-binding</keyword>
<dbReference type="InterPro" id="IPR050963">
    <property type="entry name" value="Sirohydro_Cobaltochel/CbiX"/>
</dbReference>
<evidence type="ECO:0000313" key="3">
    <source>
        <dbReference type="EMBL" id="MBL4953016.1"/>
    </source>
</evidence>
<protein>
    <submittedName>
        <fullName evidence="3">Sirohydrochlorin chelatase</fullName>
    </submittedName>
</protein>
<keyword evidence="4" id="KW-1185">Reference proteome</keyword>
<dbReference type="InterPro" id="IPR002762">
    <property type="entry name" value="CbiX-like"/>
</dbReference>